<name>A0A4Y2C1R6_ARAVE</name>
<reference evidence="1 2" key="1">
    <citation type="journal article" date="2019" name="Sci. Rep.">
        <title>Orb-weaving spider Araneus ventricosus genome elucidates the spidroin gene catalogue.</title>
        <authorList>
            <person name="Kono N."/>
            <person name="Nakamura H."/>
            <person name="Ohtoshi R."/>
            <person name="Moran D.A.P."/>
            <person name="Shinohara A."/>
            <person name="Yoshida Y."/>
            <person name="Fujiwara M."/>
            <person name="Mori M."/>
            <person name="Tomita M."/>
            <person name="Arakawa K."/>
        </authorList>
    </citation>
    <scope>NUCLEOTIDE SEQUENCE [LARGE SCALE GENOMIC DNA]</scope>
</reference>
<protein>
    <submittedName>
        <fullName evidence="1">Uncharacterized protein</fullName>
    </submittedName>
</protein>
<dbReference type="EMBL" id="BGPR01000138">
    <property type="protein sequence ID" value="GBL98268.1"/>
    <property type="molecule type" value="Genomic_DNA"/>
</dbReference>
<dbReference type="Proteomes" id="UP000499080">
    <property type="component" value="Unassembled WGS sequence"/>
</dbReference>
<organism evidence="1 2">
    <name type="scientific">Araneus ventricosus</name>
    <name type="common">Orbweaver spider</name>
    <name type="synonym">Epeira ventricosa</name>
    <dbReference type="NCBI Taxonomy" id="182803"/>
    <lineage>
        <taxon>Eukaryota</taxon>
        <taxon>Metazoa</taxon>
        <taxon>Ecdysozoa</taxon>
        <taxon>Arthropoda</taxon>
        <taxon>Chelicerata</taxon>
        <taxon>Arachnida</taxon>
        <taxon>Araneae</taxon>
        <taxon>Araneomorphae</taxon>
        <taxon>Entelegynae</taxon>
        <taxon>Araneoidea</taxon>
        <taxon>Araneidae</taxon>
        <taxon>Araneus</taxon>
    </lineage>
</organism>
<comment type="caution">
    <text evidence="1">The sequence shown here is derived from an EMBL/GenBank/DDBJ whole genome shotgun (WGS) entry which is preliminary data.</text>
</comment>
<proteinExistence type="predicted"/>
<sequence>MSLFEATQRHFSGKGFLILSNEKTLEVALQSRNFCTSWKIADPNGFNVPQTHVHGTPPHASVPDAITATEQVEWTWDNSRTERIFGEIGCRTQGRTEGVARVFFIYLFKPRTGRAYPKGCKAFSRPPGKYKMTRLAPVKGAKKGLQKWEMKKKKQDLRVRLVRSAL</sequence>
<evidence type="ECO:0000313" key="1">
    <source>
        <dbReference type="EMBL" id="GBL98268.1"/>
    </source>
</evidence>
<keyword evidence="2" id="KW-1185">Reference proteome</keyword>
<accession>A0A4Y2C1R6</accession>
<gene>
    <name evidence="1" type="ORF">AVEN_174069_1</name>
</gene>
<evidence type="ECO:0000313" key="2">
    <source>
        <dbReference type="Proteomes" id="UP000499080"/>
    </source>
</evidence>
<dbReference type="AlphaFoldDB" id="A0A4Y2C1R6"/>